<evidence type="ECO:0000313" key="3">
    <source>
        <dbReference type="EMBL" id="KAI1230775.1"/>
    </source>
</evidence>
<evidence type="ECO:0000256" key="1">
    <source>
        <dbReference type="SAM" id="MobiDB-lite"/>
    </source>
</evidence>
<name>A0A835TW21_9PASS</name>
<keyword evidence="4" id="KW-1185">Reference proteome</keyword>
<gene>
    <name evidence="3" type="ORF">IHE44_0008656</name>
    <name evidence="2" type="ORF">IHE44_012707</name>
</gene>
<comment type="caution">
    <text evidence="2">The sequence shown here is derived from an EMBL/GenBank/DDBJ whole genome shotgun (WGS) entry which is preliminary data.</text>
</comment>
<reference evidence="3 4" key="2">
    <citation type="journal article" date="2021" name="J. Hered.">
        <title>Feather Gene Expression Elucidates the Developmental Basis of Plumage Iridescence in African Starlings.</title>
        <authorList>
            <person name="Rubenstein D.R."/>
            <person name="Corvelo A."/>
            <person name="MacManes M.D."/>
            <person name="Maia R."/>
            <person name="Narzisi G."/>
            <person name="Rousaki A."/>
            <person name="Vandenabeele P."/>
            <person name="Shawkey M.D."/>
            <person name="Solomon J."/>
        </authorList>
    </citation>
    <scope>NUCLEOTIDE SEQUENCE [LARGE SCALE GENOMIC DNA]</scope>
    <source>
        <strain evidence="3">SS15</strain>
    </source>
</reference>
<accession>A0A835TW21</accession>
<protein>
    <submittedName>
        <fullName evidence="2">Uncharacterized protein</fullName>
    </submittedName>
</protein>
<evidence type="ECO:0000313" key="4">
    <source>
        <dbReference type="Proteomes" id="UP000618051"/>
    </source>
</evidence>
<organism evidence="2">
    <name type="scientific">Lamprotornis superbus</name>
    <dbReference type="NCBI Taxonomy" id="245042"/>
    <lineage>
        <taxon>Eukaryota</taxon>
        <taxon>Metazoa</taxon>
        <taxon>Chordata</taxon>
        <taxon>Craniata</taxon>
        <taxon>Vertebrata</taxon>
        <taxon>Euteleostomi</taxon>
        <taxon>Archelosauria</taxon>
        <taxon>Archosauria</taxon>
        <taxon>Dinosauria</taxon>
        <taxon>Saurischia</taxon>
        <taxon>Theropoda</taxon>
        <taxon>Coelurosauria</taxon>
        <taxon>Aves</taxon>
        <taxon>Neognathae</taxon>
        <taxon>Neoaves</taxon>
        <taxon>Telluraves</taxon>
        <taxon>Australaves</taxon>
        <taxon>Passeriformes</taxon>
        <taxon>Sturnidae</taxon>
        <taxon>Lamprotornis</taxon>
    </lineage>
</organism>
<reference evidence="3" key="3">
    <citation type="submission" date="2022-01" db="EMBL/GenBank/DDBJ databases">
        <authorList>
            <person name="Rubenstein D.R."/>
        </authorList>
    </citation>
    <scope>NUCLEOTIDE SEQUENCE</scope>
    <source>
        <strain evidence="3">SS15</strain>
        <tissue evidence="3">Liver</tissue>
    </source>
</reference>
<feature type="compositionally biased region" description="Polar residues" evidence="1">
    <location>
        <begin position="95"/>
        <end position="106"/>
    </location>
</feature>
<proteinExistence type="predicted"/>
<evidence type="ECO:0000313" key="2">
    <source>
        <dbReference type="EMBL" id="KAG0120330.1"/>
    </source>
</evidence>
<dbReference type="Proteomes" id="UP000618051">
    <property type="component" value="Unassembled WGS sequence"/>
</dbReference>
<sequence>MSCDWKKGEVAQVALAYQSQGGTSFPHCSRLQFYPSCHGKHGVFKGDFPLPSPDGKAGSQQSSQQSSHDDDSARFLSPFTREDSNHYPPILFVSPENSSSQLSASYPTAAVQKASRQLLL</sequence>
<reference evidence="2" key="1">
    <citation type="submission" date="2020-10" db="EMBL/GenBank/DDBJ databases">
        <title>Feather gene expression reveals the developmental basis of iridescence in African starlings.</title>
        <authorList>
            <person name="Rubenstein D.R."/>
        </authorList>
    </citation>
    <scope>NUCLEOTIDE SEQUENCE</scope>
    <source>
        <strain evidence="2">SS15</strain>
        <tissue evidence="2">Liver</tissue>
    </source>
</reference>
<dbReference type="AlphaFoldDB" id="A0A835TW21"/>
<feature type="region of interest" description="Disordered" evidence="1">
    <location>
        <begin position="45"/>
        <end position="106"/>
    </location>
</feature>
<dbReference type="EMBL" id="JADDUC010000064">
    <property type="protein sequence ID" value="KAG0120330.1"/>
    <property type="molecule type" value="Genomic_DNA"/>
</dbReference>
<dbReference type="EMBL" id="JADDUC020000029">
    <property type="protein sequence ID" value="KAI1230775.1"/>
    <property type="molecule type" value="Genomic_DNA"/>
</dbReference>